<gene>
    <name evidence="2" type="ORF">EXM22_12695</name>
</gene>
<dbReference type="EMBL" id="CP036150">
    <property type="protein sequence ID" value="QEN08805.1"/>
    <property type="molecule type" value="Genomic_DNA"/>
</dbReference>
<evidence type="ECO:0000313" key="2">
    <source>
        <dbReference type="EMBL" id="QEN08805.1"/>
    </source>
</evidence>
<dbReference type="Pfam" id="PF13036">
    <property type="entry name" value="LpoB"/>
    <property type="match status" value="1"/>
</dbReference>
<accession>A0A5C1QKW7</accession>
<keyword evidence="1" id="KW-0472">Membrane</keyword>
<reference evidence="2 3" key="1">
    <citation type="submission" date="2019-02" db="EMBL/GenBank/DDBJ databases">
        <title>Complete Genome Sequence and Methylome Analysis of free living Spirochaetas.</title>
        <authorList>
            <person name="Fomenkov A."/>
            <person name="Dubinina G."/>
            <person name="Leshcheva N."/>
            <person name="Mikheeva N."/>
            <person name="Grabovich M."/>
            <person name="Vincze T."/>
            <person name="Roberts R.J."/>
        </authorList>
    </citation>
    <scope>NUCLEOTIDE SEQUENCE [LARGE SCALE GENOMIC DNA]</scope>
    <source>
        <strain evidence="2 3">K2</strain>
    </source>
</reference>
<dbReference type="OrthoDB" id="368255at2"/>
<dbReference type="KEGG" id="ock:EXM22_12695"/>
<dbReference type="InterPro" id="IPR014094">
    <property type="entry name" value="LpoB"/>
</dbReference>
<keyword evidence="1" id="KW-0812">Transmembrane</keyword>
<dbReference type="Gene3D" id="3.40.50.10610">
    <property type="entry name" value="ABC-type transport auxiliary lipoprotein component"/>
    <property type="match status" value="1"/>
</dbReference>
<protein>
    <recommendedName>
        <fullName evidence="4">PEGA domain-containing protein</fullName>
    </recommendedName>
</protein>
<sequence length="442" mass="50454">MEYPPWGQSYSDHKFPFKNDTSGSFHRQSLRVNVYCGMKKKLRSRKKFILRFTVIFLLILLSGISVSLFARDGKISMAVLPVENLNKDPQQDYLAGIIGSIIRQDLSLSGMVFLVDRENMEEVLQEQKLQFTGVLDEQSIIETGRMVGAEYILKGGYVFLGDDLFLNLDLIDVETGRSFSFSERGYQENTVHALTEKLMNHLTGQDLSFQSDQGVRTIIAKSQQEPGRVMLFSHLIDARIFVDGTFTSYTTGDATQPVELIMPPGTHTIRTHLSQNFGVVKLPEILFSDWMVEFDLKSGDSLVLEDKTNHFNSIIYNMQQIIRERIELTPGSGNTIRAEHETSFTDRDAVVIPVKLTLSFVETQGEVQQGLALVHLEYNGESQDFSYNCLSGETEEFTVELYKSDLTIELDCTSNYRWDLNYSIWRNDIYQGLHRDEEHQSP</sequence>
<evidence type="ECO:0008006" key="4">
    <source>
        <dbReference type="Google" id="ProtNLM"/>
    </source>
</evidence>
<proteinExistence type="predicted"/>
<feature type="transmembrane region" description="Helical" evidence="1">
    <location>
        <begin position="48"/>
        <end position="70"/>
    </location>
</feature>
<evidence type="ECO:0000313" key="3">
    <source>
        <dbReference type="Proteomes" id="UP000324209"/>
    </source>
</evidence>
<keyword evidence="1" id="KW-1133">Transmembrane helix</keyword>
<dbReference type="AlphaFoldDB" id="A0A5C1QKW7"/>
<dbReference type="Proteomes" id="UP000324209">
    <property type="component" value="Chromosome"/>
</dbReference>
<organism evidence="2 3">
    <name type="scientific">Oceanispirochaeta crateris</name>
    <dbReference type="NCBI Taxonomy" id="2518645"/>
    <lineage>
        <taxon>Bacteria</taxon>
        <taxon>Pseudomonadati</taxon>
        <taxon>Spirochaetota</taxon>
        <taxon>Spirochaetia</taxon>
        <taxon>Spirochaetales</taxon>
        <taxon>Spirochaetaceae</taxon>
        <taxon>Oceanispirochaeta</taxon>
    </lineage>
</organism>
<keyword evidence="3" id="KW-1185">Reference proteome</keyword>
<dbReference type="SUPFAM" id="SSF52964">
    <property type="entry name" value="TolB, N-terminal domain"/>
    <property type="match status" value="1"/>
</dbReference>
<evidence type="ECO:0000256" key="1">
    <source>
        <dbReference type="SAM" id="Phobius"/>
    </source>
</evidence>
<name>A0A5C1QKW7_9SPIO</name>